<protein>
    <recommendedName>
        <fullName evidence="4">AMP-dependent synthetase/ligase domain-containing protein</fullName>
    </recommendedName>
</protein>
<dbReference type="Pfam" id="PF00501">
    <property type="entry name" value="AMP-binding"/>
    <property type="match status" value="1"/>
</dbReference>
<evidence type="ECO:0000259" key="4">
    <source>
        <dbReference type="Pfam" id="PF00501"/>
    </source>
</evidence>
<dbReference type="CDD" id="cd05918">
    <property type="entry name" value="A_NRPS_SidN3_like"/>
    <property type="match status" value="1"/>
</dbReference>
<dbReference type="EMBL" id="JAKJXP020000160">
    <property type="protein sequence ID" value="KAK7740874.1"/>
    <property type="molecule type" value="Genomic_DNA"/>
</dbReference>
<dbReference type="PANTHER" id="PTHR45527:SF3">
    <property type="entry name" value="SIDEROPHORE SYNTHETASE (EUROFUNG)"/>
    <property type="match status" value="1"/>
</dbReference>
<evidence type="ECO:0000313" key="6">
    <source>
        <dbReference type="Proteomes" id="UP001320420"/>
    </source>
</evidence>
<dbReference type="GO" id="GO:0031177">
    <property type="term" value="F:phosphopantetheine binding"/>
    <property type="evidence" value="ECO:0007669"/>
    <property type="project" value="TreeGrafter"/>
</dbReference>
<dbReference type="PANTHER" id="PTHR45527">
    <property type="entry name" value="NONRIBOSOMAL PEPTIDE SYNTHETASE"/>
    <property type="match status" value="1"/>
</dbReference>
<evidence type="ECO:0000256" key="1">
    <source>
        <dbReference type="ARBA" id="ARBA00022450"/>
    </source>
</evidence>
<proteinExistence type="predicted"/>
<keyword evidence="1" id="KW-0596">Phosphopantetheine</keyword>
<name>A0AAN9YGF1_9PEZI</name>
<keyword evidence="2" id="KW-0597">Phosphoprotein</keyword>
<keyword evidence="3" id="KW-0436">Ligase</keyword>
<dbReference type="Proteomes" id="UP001320420">
    <property type="component" value="Unassembled WGS sequence"/>
</dbReference>
<organism evidence="5 6">
    <name type="scientific">Diatrype stigma</name>
    <dbReference type="NCBI Taxonomy" id="117547"/>
    <lineage>
        <taxon>Eukaryota</taxon>
        <taxon>Fungi</taxon>
        <taxon>Dikarya</taxon>
        <taxon>Ascomycota</taxon>
        <taxon>Pezizomycotina</taxon>
        <taxon>Sordariomycetes</taxon>
        <taxon>Xylariomycetidae</taxon>
        <taxon>Xylariales</taxon>
        <taxon>Diatrypaceae</taxon>
        <taxon>Diatrype</taxon>
    </lineage>
</organism>
<evidence type="ECO:0000313" key="5">
    <source>
        <dbReference type="EMBL" id="KAK7740874.1"/>
    </source>
</evidence>
<dbReference type="GO" id="GO:0005737">
    <property type="term" value="C:cytoplasm"/>
    <property type="evidence" value="ECO:0007669"/>
    <property type="project" value="TreeGrafter"/>
</dbReference>
<accession>A0AAN9YGF1</accession>
<dbReference type="PROSITE" id="PS00455">
    <property type="entry name" value="AMP_BINDING"/>
    <property type="match status" value="1"/>
</dbReference>
<dbReference type="InterPro" id="IPR020845">
    <property type="entry name" value="AMP-binding_CS"/>
</dbReference>
<evidence type="ECO:0000256" key="2">
    <source>
        <dbReference type="ARBA" id="ARBA00022553"/>
    </source>
</evidence>
<dbReference type="Gene3D" id="3.30.300.30">
    <property type="match status" value="1"/>
</dbReference>
<dbReference type="InterPro" id="IPR045851">
    <property type="entry name" value="AMP-bd_C_sf"/>
</dbReference>
<dbReference type="GO" id="GO:0016874">
    <property type="term" value="F:ligase activity"/>
    <property type="evidence" value="ECO:0007669"/>
    <property type="project" value="UniProtKB-KW"/>
</dbReference>
<gene>
    <name evidence="5" type="ORF">SLS62_010971</name>
</gene>
<dbReference type="InterPro" id="IPR042099">
    <property type="entry name" value="ANL_N_sf"/>
</dbReference>
<dbReference type="SUPFAM" id="SSF56801">
    <property type="entry name" value="Acetyl-CoA synthetase-like"/>
    <property type="match status" value="1"/>
</dbReference>
<dbReference type="AlphaFoldDB" id="A0AAN9YGF1"/>
<dbReference type="GO" id="GO:0044550">
    <property type="term" value="P:secondary metabolite biosynthetic process"/>
    <property type="evidence" value="ECO:0007669"/>
    <property type="project" value="TreeGrafter"/>
</dbReference>
<sequence length="636" mass="70006">MDVALVAGPSRSPKSIKLVYRLSHTNKDMAASILRTFQHVYAQVISSPVQALLRDIDECSPLDRKKIQRWTMMNPSPAGSCLHDLILEKCRLQPKETAVCSWDGNLTYEELDDHSWRLARHLVQLGVGPELFVLSCFEKSTWAIVARLAILRAGGAYISIFASNPPVYLESVIARTKTRILLTDPIFADRFRGIVPTVVELSPIWLRTVPAAEAAGPRACETVRPDNACLVLFTSGSTGTPKGIVQTHQAYATAIANYARDLQLGPHTRFLHFDDYAFDISNLEFLVPLVLGGCCCVPEPMNTVRDLACQINALDANILFLTPTVAIKLEPADVPRLRTLCIGGEPLPKDLVDKWHGSATRLVNQYGMGEVAVCCALNTHIDPVGGAKVGCPSTGAIWVVNASSPEKLMPIGAVGEFLVEGPHLSRGYLDETATRRTEAGFLKTIPPWMAEMHPGSRRSRSTRMYRSGDLGRLGHDGTLTYLGRKDTILKLDGCRIDALEVEHQARKCLSDKDAVVVDLLGIINGEDEPSLTAFLYLDEHPDSSCSVSATTSGEQVPRLKDATTDALAREKIGEIREAVSQSLPQYMIPTTFVLLPWIPRTASKKVDRKKIHTLGQMFYFARLAERPKDVSYAQKI</sequence>
<dbReference type="InterPro" id="IPR000873">
    <property type="entry name" value="AMP-dep_synth/lig_dom"/>
</dbReference>
<feature type="domain" description="AMP-dependent synthetase/ligase" evidence="4">
    <location>
        <begin position="89"/>
        <end position="429"/>
    </location>
</feature>
<reference evidence="5 6" key="1">
    <citation type="submission" date="2024-02" db="EMBL/GenBank/DDBJ databases">
        <title>De novo assembly and annotation of 12 fungi associated with fruit tree decline syndrome in Ontario, Canada.</title>
        <authorList>
            <person name="Sulman M."/>
            <person name="Ellouze W."/>
            <person name="Ilyukhin E."/>
        </authorList>
    </citation>
    <scope>NUCLEOTIDE SEQUENCE [LARGE SCALE GENOMIC DNA]</scope>
    <source>
        <strain evidence="5 6">M11/M66-122</strain>
    </source>
</reference>
<keyword evidence="6" id="KW-1185">Reference proteome</keyword>
<comment type="caution">
    <text evidence="5">The sequence shown here is derived from an EMBL/GenBank/DDBJ whole genome shotgun (WGS) entry which is preliminary data.</text>
</comment>
<dbReference type="GO" id="GO:0043041">
    <property type="term" value="P:amino acid activation for nonribosomal peptide biosynthetic process"/>
    <property type="evidence" value="ECO:0007669"/>
    <property type="project" value="TreeGrafter"/>
</dbReference>
<evidence type="ECO:0000256" key="3">
    <source>
        <dbReference type="ARBA" id="ARBA00022598"/>
    </source>
</evidence>
<dbReference type="Gene3D" id="3.40.50.12780">
    <property type="entry name" value="N-terminal domain of ligase-like"/>
    <property type="match status" value="1"/>
</dbReference>